<dbReference type="InterPro" id="IPR010994">
    <property type="entry name" value="RuvA_2-like"/>
</dbReference>
<dbReference type="Pfam" id="PF13263">
    <property type="entry name" value="PHP_C"/>
    <property type="match status" value="1"/>
</dbReference>
<gene>
    <name evidence="1" type="ORF">WAK64_08565</name>
</gene>
<organism evidence="1 2">
    <name type="scientific">Bacillus spongiae</name>
    <dbReference type="NCBI Taxonomy" id="2683610"/>
    <lineage>
        <taxon>Bacteria</taxon>
        <taxon>Bacillati</taxon>
        <taxon>Bacillota</taxon>
        <taxon>Bacilli</taxon>
        <taxon>Bacillales</taxon>
        <taxon>Bacillaceae</taxon>
        <taxon>Bacillus</taxon>
    </lineage>
</organism>
<dbReference type="EMBL" id="JBBAXC010000006">
    <property type="protein sequence ID" value="MEI5907108.1"/>
    <property type="molecule type" value="Genomic_DNA"/>
</dbReference>
<dbReference type="Gene3D" id="1.10.150.20">
    <property type="entry name" value="5' to 3' exonuclease, C-terminal subdomain"/>
    <property type="match status" value="1"/>
</dbReference>
<protein>
    <submittedName>
        <fullName evidence="1">Endonuclease Q family protein</fullName>
    </submittedName>
</protein>
<dbReference type="SUPFAM" id="SSF47781">
    <property type="entry name" value="RuvA domain 2-like"/>
    <property type="match status" value="1"/>
</dbReference>
<reference evidence="1 2" key="1">
    <citation type="journal article" date="2018" name="J. Microbiol.">
        <title>Bacillus spongiae sp. nov., isolated from sponge of Jeju Island.</title>
        <authorList>
            <person name="Lee G.E."/>
            <person name="Im W.T."/>
            <person name="Park J.S."/>
        </authorList>
    </citation>
    <scope>NUCLEOTIDE SEQUENCE [LARGE SCALE GENOMIC DNA]</scope>
    <source>
        <strain evidence="1 2">135PIL107-10</strain>
    </source>
</reference>
<dbReference type="PANTHER" id="PTHR40084">
    <property type="entry name" value="PHOSPHOHYDROLASE, PHP FAMILY"/>
    <property type="match status" value="1"/>
</dbReference>
<name>A0ABU8HD40_9BACI</name>
<dbReference type="SUPFAM" id="SSF89550">
    <property type="entry name" value="PHP domain-like"/>
    <property type="match status" value="1"/>
</dbReference>
<dbReference type="PANTHER" id="PTHR40084:SF1">
    <property type="entry name" value="PHOSPHOTRANSFERASE"/>
    <property type="match status" value="1"/>
</dbReference>
<dbReference type="RefSeq" id="WP_336586547.1">
    <property type="nucleotide sequence ID" value="NZ_JBBAXC010000006.1"/>
</dbReference>
<dbReference type="InterPro" id="IPR016195">
    <property type="entry name" value="Pol/histidinol_Pase-like"/>
</dbReference>
<keyword evidence="2" id="KW-1185">Reference proteome</keyword>
<sequence length="387" mass="43574">MRSFIADLHIHIGRTYQNNPVKITASKEMRVKKILEYARYPKGIDIVGIIDCHSPEVIEELQLLLNAELLQELQGGGFRYHNGVTLIPGCEMEINDHRSSGPVHVLSYFPTLMSLKKFSKWYTTVVKNPHLSTQRINVDGITLQHKIKEYNGLFIPAHIFTPFKSLYGKGVKNSLTEMFSPDLIDAVELGLSANTKMAGQIGELQGFAFLSNSDAHSLGKMAREYTVFRLENASFEEIQKALSSSERRSIIGNYGLNPLLGKYYESTCKACGAIWRGGSCEKCGGQNWIKGVKTRISELKRVESTKLRPPYIHQIPLENIPGIGKKTRDKLLSAFKSEMNILHHVTEEQLRKVIPDILVHRIIQARNGKVELQAGGGGRYGKWIDRQ</sequence>
<dbReference type="GO" id="GO:0004519">
    <property type="term" value="F:endonuclease activity"/>
    <property type="evidence" value="ECO:0007669"/>
    <property type="project" value="UniProtKB-KW"/>
</dbReference>
<comment type="caution">
    <text evidence="1">The sequence shown here is derived from an EMBL/GenBank/DDBJ whole genome shotgun (WGS) entry which is preliminary data.</text>
</comment>
<proteinExistence type="predicted"/>
<accession>A0ABU8HD40</accession>
<dbReference type="Gene3D" id="3.20.20.140">
    <property type="entry name" value="Metal-dependent hydrolases"/>
    <property type="match status" value="1"/>
</dbReference>
<evidence type="ECO:0000313" key="1">
    <source>
        <dbReference type="EMBL" id="MEI5907108.1"/>
    </source>
</evidence>
<dbReference type="CDD" id="cd19067">
    <property type="entry name" value="PfuEndoQ-like"/>
    <property type="match status" value="1"/>
</dbReference>
<dbReference type="Proteomes" id="UP001312865">
    <property type="component" value="Unassembled WGS sequence"/>
</dbReference>
<keyword evidence="1" id="KW-0378">Hydrolase</keyword>
<evidence type="ECO:0000313" key="2">
    <source>
        <dbReference type="Proteomes" id="UP001312865"/>
    </source>
</evidence>
<keyword evidence="1" id="KW-0540">Nuclease</keyword>
<keyword evidence="1" id="KW-0255">Endonuclease</keyword>